<organism evidence="2 3">
    <name type="scientific">Promicromonospora alba</name>
    <dbReference type="NCBI Taxonomy" id="1616110"/>
    <lineage>
        <taxon>Bacteria</taxon>
        <taxon>Bacillati</taxon>
        <taxon>Actinomycetota</taxon>
        <taxon>Actinomycetes</taxon>
        <taxon>Micrococcales</taxon>
        <taxon>Promicromonosporaceae</taxon>
        <taxon>Promicromonospora</taxon>
    </lineage>
</organism>
<sequence length="238" mass="25886">MNRQLVDVEHAVNRVRIGVVVLAAGGLMVLALRLLFGSRGSEGILESGDLTMLWGVLVLLVVMIGGAVAITRSKSRANREFHQEFQRFLAREHPDAPIVVGLQPSDLLARATAAGVSTERIGHGGLVGLVVRQEGVEVWIPGDLDPRWQVRRVPDWVRVAPSDLPKQKWPAQSPDTVVHAIEVSDGERSASVVVRPEKTDRKNPGRATVEAFAQTLRALGEDPAEHIVIRPTAGAVRR</sequence>
<evidence type="ECO:0000313" key="2">
    <source>
        <dbReference type="EMBL" id="MFC4627077.1"/>
    </source>
</evidence>
<keyword evidence="1" id="KW-0472">Membrane</keyword>
<protein>
    <submittedName>
        <fullName evidence="2">Uncharacterized protein</fullName>
    </submittedName>
</protein>
<keyword evidence="3" id="KW-1185">Reference proteome</keyword>
<dbReference type="Proteomes" id="UP001596011">
    <property type="component" value="Unassembled WGS sequence"/>
</dbReference>
<reference evidence="3" key="1">
    <citation type="journal article" date="2019" name="Int. J. Syst. Evol. Microbiol.">
        <title>The Global Catalogue of Microorganisms (GCM) 10K type strain sequencing project: providing services to taxonomists for standard genome sequencing and annotation.</title>
        <authorList>
            <consortium name="The Broad Institute Genomics Platform"/>
            <consortium name="The Broad Institute Genome Sequencing Center for Infectious Disease"/>
            <person name="Wu L."/>
            <person name="Ma J."/>
        </authorList>
    </citation>
    <scope>NUCLEOTIDE SEQUENCE [LARGE SCALE GENOMIC DNA]</scope>
    <source>
        <strain evidence="3">CCUG 42722</strain>
    </source>
</reference>
<proteinExistence type="predicted"/>
<keyword evidence="1" id="KW-1133">Transmembrane helix</keyword>
<accession>A0ABV9H9M5</accession>
<dbReference type="EMBL" id="JBHSFI010000001">
    <property type="protein sequence ID" value="MFC4627077.1"/>
    <property type="molecule type" value="Genomic_DNA"/>
</dbReference>
<gene>
    <name evidence="2" type="ORF">ACFO6V_02445</name>
</gene>
<evidence type="ECO:0000256" key="1">
    <source>
        <dbReference type="SAM" id="Phobius"/>
    </source>
</evidence>
<comment type="caution">
    <text evidence="2">The sequence shown here is derived from an EMBL/GenBank/DDBJ whole genome shotgun (WGS) entry which is preliminary data.</text>
</comment>
<feature type="transmembrane region" description="Helical" evidence="1">
    <location>
        <begin position="12"/>
        <end position="32"/>
    </location>
</feature>
<name>A0ABV9H9M5_9MICO</name>
<dbReference type="RefSeq" id="WP_377131817.1">
    <property type="nucleotide sequence ID" value="NZ_JBHSFI010000001.1"/>
</dbReference>
<feature type="transmembrane region" description="Helical" evidence="1">
    <location>
        <begin position="52"/>
        <end position="70"/>
    </location>
</feature>
<keyword evidence="1" id="KW-0812">Transmembrane</keyword>
<evidence type="ECO:0000313" key="3">
    <source>
        <dbReference type="Proteomes" id="UP001596011"/>
    </source>
</evidence>